<accession>A0A3D9SLN7</accession>
<gene>
    <name evidence="1" type="ORF">DFJ69_2077</name>
</gene>
<evidence type="ECO:0000313" key="2">
    <source>
        <dbReference type="Proteomes" id="UP000256661"/>
    </source>
</evidence>
<dbReference type="EMBL" id="QTTT01000001">
    <property type="protein sequence ID" value="REE96637.1"/>
    <property type="molecule type" value="Genomic_DNA"/>
</dbReference>
<dbReference type="Proteomes" id="UP000256661">
    <property type="component" value="Unassembled WGS sequence"/>
</dbReference>
<proteinExistence type="predicted"/>
<reference evidence="1 2" key="1">
    <citation type="submission" date="2018-08" db="EMBL/GenBank/DDBJ databases">
        <title>Sequencing the genomes of 1000 actinobacteria strains.</title>
        <authorList>
            <person name="Klenk H.-P."/>
        </authorList>
    </citation>
    <scope>NUCLEOTIDE SEQUENCE [LARGE SCALE GENOMIC DNA]</scope>
    <source>
        <strain evidence="1 2">DSM 43927</strain>
    </source>
</reference>
<dbReference type="AlphaFoldDB" id="A0A3D9SLN7"/>
<keyword evidence="2" id="KW-1185">Reference proteome</keyword>
<dbReference type="RefSeq" id="WP_170177600.1">
    <property type="nucleotide sequence ID" value="NZ_QTTT01000001.1"/>
</dbReference>
<evidence type="ECO:0000313" key="1">
    <source>
        <dbReference type="EMBL" id="REE96637.1"/>
    </source>
</evidence>
<name>A0A3D9SLN7_9ACTN</name>
<sequence>MKTPKIRVVKVRLSGDGDGDDAGAVADLLARLLPALSEGRCQVGEISPAYPNR</sequence>
<comment type="caution">
    <text evidence="1">The sequence shown here is derived from an EMBL/GenBank/DDBJ whole genome shotgun (WGS) entry which is preliminary data.</text>
</comment>
<organism evidence="1 2">
    <name type="scientific">Thermomonospora umbrina</name>
    <dbReference type="NCBI Taxonomy" id="111806"/>
    <lineage>
        <taxon>Bacteria</taxon>
        <taxon>Bacillati</taxon>
        <taxon>Actinomycetota</taxon>
        <taxon>Actinomycetes</taxon>
        <taxon>Streptosporangiales</taxon>
        <taxon>Thermomonosporaceae</taxon>
        <taxon>Thermomonospora</taxon>
    </lineage>
</organism>
<protein>
    <submittedName>
        <fullName evidence="1">Uncharacterized protein</fullName>
    </submittedName>
</protein>